<feature type="compositionally biased region" description="Basic and acidic residues" evidence="1">
    <location>
        <begin position="1"/>
        <end position="12"/>
    </location>
</feature>
<gene>
    <name evidence="2" type="ORF">PBRASI_LOCUS11064</name>
</gene>
<sequence>MKNLNAEKEAKARAQIKAATEEQEENVAEFETEEALIDIRRLKRRG</sequence>
<protein>
    <submittedName>
        <fullName evidence="2">2601_t:CDS:1</fullName>
    </submittedName>
</protein>
<dbReference type="Proteomes" id="UP000789739">
    <property type="component" value="Unassembled WGS sequence"/>
</dbReference>
<accession>A0A9N9EAP8</accession>
<evidence type="ECO:0000256" key="1">
    <source>
        <dbReference type="SAM" id="MobiDB-lite"/>
    </source>
</evidence>
<name>A0A9N9EAP8_9GLOM</name>
<evidence type="ECO:0000313" key="2">
    <source>
        <dbReference type="EMBL" id="CAG8666327.1"/>
    </source>
</evidence>
<feature type="non-terminal residue" evidence="2">
    <location>
        <position position="1"/>
    </location>
</feature>
<keyword evidence="3" id="KW-1185">Reference proteome</keyword>
<dbReference type="EMBL" id="CAJVPI010004259">
    <property type="protein sequence ID" value="CAG8666327.1"/>
    <property type="molecule type" value="Genomic_DNA"/>
</dbReference>
<feature type="region of interest" description="Disordered" evidence="1">
    <location>
        <begin position="1"/>
        <end position="25"/>
    </location>
</feature>
<reference evidence="2" key="1">
    <citation type="submission" date="2021-06" db="EMBL/GenBank/DDBJ databases">
        <authorList>
            <person name="Kallberg Y."/>
            <person name="Tangrot J."/>
            <person name="Rosling A."/>
        </authorList>
    </citation>
    <scope>NUCLEOTIDE SEQUENCE</scope>
    <source>
        <strain evidence="2">BR232B</strain>
    </source>
</reference>
<evidence type="ECO:0000313" key="3">
    <source>
        <dbReference type="Proteomes" id="UP000789739"/>
    </source>
</evidence>
<proteinExistence type="predicted"/>
<dbReference type="AlphaFoldDB" id="A0A9N9EAP8"/>
<comment type="caution">
    <text evidence="2">The sequence shown here is derived from an EMBL/GenBank/DDBJ whole genome shotgun (WGS) entry which is preliminary data.</text>
</comment>
<organism evidence="2 3">
    <name type="scientific">Paraglomus brasilianum</name>
    <dbReference type="NCBI Taxonomy" id="144538"/>
    <lineage>
        <taxon>Eukaryota</taxon>
        <taxon>Fungi</taxon>
        <taxon>Fungi incertae sedis</taxon>
        <taxon>Mucoromycota</taxon>
        <taxon>Glomeromycotina</taxon>
        <taxon>Glomeromycetes</taxon>
        <taxon>Paraglomerales</taxon>
        <taxon>Paraglomeraceae</taxon>
        <taxon>Paraglomus</taxon>
    </lineage>
</organism>